<reference evidence="2" key="1">
    <citation type="submission" date="2021-01" db="EMBL/GenBank/DDBJ databases">
        <title>Whole genome shotgun sequence of Planobispora rosea NBRC 15558.</title>
        <authorList>
            <person name="Komaki H."/>
            <person name="Tamura T."/>
        </authorList>
    </citation>
    <scope>NUCLEOTIDE SEQUENCE</scope>
    <source>
        <strain evidence="2">NBRC 15558</strain>
    </source>
</reference>
<accession>A0A8J3SB06</accession>
<evidence type="ECO:0000313" key="3">
    <source>
        <dbReference type="Proteomes" id="UP000655044"/>
    </source>
</evidence>
<dbReference type="Proteomes" id="UP000655044">
    <property type="component" value="Unassembled WGS sequence"/>
</dbReference>
<dbReference type="EMBL" id="BOOI01000080">
    <property type="protein sequence ID" value="GIH88404.1"/>
    <property type="molecule type" value="Genomic_DNA"/>
</dbReference>
<sequence length="79" mass="8288">MPYSQGPVRGPTPRHRPQGQGTAWRRPAASGAATASWSLAANAAILARRQRGESIRTIVTGVKASTGAVHETLADARDL</sequence>
<gene>
    <name evidence="2" type="ORF">Pro02_68120</name>
</gene>
<evidence type="ECO:0000256" key="1">
    <source>
        <dbReference type="SAM" id="MobiDB-lite"/>
    </source>
</evidence>
<evidence type="ECO:0000313" key="2">
    <source>
        <dbReference type="EMBL" id="GIH88404.1"/>
    </source>
</evidence>
<organism evidence="2 3">
    <name type="scientific">Planobispora rosea</name>
    <dbReference type="NCBI Taxonomy" id="35762"/>
    <lineage>
        <taxon>Bacteria</taxon>
        <taxon>Bacillati</taxon>
        <taxon>Actinomycetota</taxon>
        <taxon>Actinomycetes</taxon>
        <taxon>Streptosporangiales</taxon>
        <taxon>Streptosporangiaceae</taxon>
        <taxon>Planobispora</taxon>
    </lineage>
</organism>
<name>A0A8J3SB06_PLARO</name>
<keyword evidence="3" id="KW-1185">Reference proteome</keyword>
<proteinExistence type="predicted"/>
<dbReference type="AlphaFoldDB" id="A0A8J3SB06"/>
<protein>
    <submittedName>
        <fullName evidence="2">Uncharacterized protein</fullName>
    </submittedName>
</protein>
<comment type="caution">
    <text evidence="2">The sequence shown here is derived from an EMBL/GenBank/DDBJ whole genome shotgun (WGS) entry which is preliminary data.</text>
</comment>
<feature type="region of interest" description="Disordered" evidence="1">
    <location>
        <begin position="1"/>
        <end position="30"/>
    </location>
</feature>